<dbReference type="InterPro" id="IPR037171">
    <property type="entry name" value="NagB/RpiA_transferase-like"/>
</dbReference>
<dbReference type="GO" id="GO:0005737">
    <property type="term" value="C:cytoplasm"/>
    <property type="evidence" value="ECO:0007669"/>
    <property type="project" value="TreeGrafter"/>
</dbReference>
<keyword evidence="8" id="KW-1185">Reference proteome</keyword>
<dbReference type="EMBL" id="KQ242674">
    <property type="protein sequence ID" value="KNC77637.1"/>
    <property type="molecule type" value="Genomic_DNA"/>
</dbReference>
<dbReference type="GO" id="GO:0006014">
    <property type="term" value="P:D-ribose metabolic process"/>
    <property type="evidence" value="ECO:0007669"/>
    <property type="project" value="TreeGrafter"/>
</dbReference>
<dbReference type="GeneID" id="25910413"/>
<dbReference type="OrthoDB" id="1555531at2759"/>
<dbReference type="Gene3D" id="3.40.50.1360">
    <property type="match status" value="1"/>
</dbReference>
<dbReference type="CDD" id="cd01398">
    <property type="entry name" value="RPI_A"/>
    <property type="match status" value="1"/>
</dbReference>
<dbReference type="PANTHER" id="PTHR11934">
    <property type="entry name" value="RIBOSE-5-PHOSPHATE ISOMERASE"/>
    <property type="match status" value="1"/>
</dbReference>
<dbReference type="UniPathway" id="UPA00115">
    <property type="reaction ID" value="UER00412"/>
</dbReference>
<proteinExistence type="inferred from homology"/>
<evidence type="ECO:0000256" key="3">
    <source>
        <dbReference type="ARBA" id="ARBA00008088"/>
    </source>
</evidence>
<dbReference type="NCBIfam" id="TIGR00021">
    <property type="entry name" value="rpiA"/>
    <property type="match status" value="1"/>
</dbReference>
<dbReference type="Pfam" id="PF06026">
    <property type="entry name" value="Rib_5-P_isom_A"/>
    <property type="match status" value="1"/>
</dbReference>
<evidence type="ECO:0000256" key="1">
    <source>
        <dbReference type="ARBA" id="ARBA00001713"/>
    </source>
</evidence>
<evidence type="ECO:0000313" key="7">
    <source>
        <dbReference type="EMBL" id="KNC77637.1"/>
    </source>
</evidence>
<dbReference type="InterPro" id="IPR004788">
    <property type="entry name" value="Ribose5P_isomerase_type_A"/>
</dbReference>
<dbReference type="GO" id="GO:0004751">
    <property type="term" value="F:ribose-5-phosphate isomerase activity"/>
    <property type="evidence" value="ECO:0007669"/>
    <property type="project" value="UniProtKB-EC"/>
</dbReference>
<dbReference type="GO" id="GO:0009052">
    <property type="term" value="P:pentose-phosphate shunt, non-oxidative branch"/>
    <property type="evidence" value="ECO:0007669"/>
    <property type="project" value="InterPro"/>
</dbReference>
<comment type="catalytic activity">
    <reaction evidence="1">
        <text>aldehydo-D-ribose 5-phosphate = D-ribulose 5-phosphate</text>
        <dbReference type="Rhea" id="RHEA:14657"/>
        <dbReference type="ChEBI" id="CHEBI:58121"/>
        <dbReference type="ChEBI" id="CHEBI:58273"/>
        <dbReference type="EC" id="5.3.1.6"/>
    </reaction>
</comment>
<organism evidence="7 8">
    <name type="scientific">Sphaeroforma arctica JP610</name>
    <dbReference type="NCBI Taxonomy" id="667725"/>
    <lineage>
        <taxon>Eukaryota</taxon>
        <taxon>Ichthyosporea</taxon>
        <taxon>Ichthyophonida</taxon>
        <taxon>Sphaeroforma</taxon>
    </lineage>
</organism>
<evidence type="ECO:0000313" key="8">
    <source>
        <dbReference type="Proteomes" id="UP000054560"/>
    </source>
</evidence>
<protein>
    <recommendedName>
        <fullName evidence="4">ribose-5-phosphate isomerase</fullName>
        <ecNumber evidence="4">5.3.1.6</ecNumber>
    </recommendedName>
    <alternativeName>
        <fullName evidence="6">Phosphoriboisomerase</fullName>
    </alternativeName>
</protein>
<dbReference type="Gene3D" id="3.30.70.260">
    <property type="match status" value="1"/>
</dbReference>
<comment type="similarity">
    <text evidence="3">Belongs to the ribose 5-phosphate isomerase family.</text>
</comment>
<dbReference type="Proteomes" id="UP000054560">
    <property type="component" value="Unassembled WGS sequence"/>
</dbReference>
<sequence length="238" mass="25342">MSVELLESAKKQAAFAAVDEFVTADTKFVGVGSGSTVVYAVERLNEKAKASQKPLHCVPTSFQARQLITAADSLILSDLESCPLLDVCIDGSDECDADLNCIKGGGGCLTQEKIVAYNSKQFVVIADYRKDSTVLGHSWRLGVPIEVIPFAYTAVSNDIKRLGGTPVLRMAKAKAGPLVTDNGMFIIDADWGDIQDPAALHQSLIVIPGVVETGLFCDMAKVAFFGQADGTVVRKTAQ</sequence>
<dbReference type="RefSeq" id="XP_014151539.1">
    <property type="nucleotide sequence ID" value="XM_014296064.1"/>
</dbReference>
<dbReference type="SUPFAM" id="SSF75445">
    <property type="entry name" value="D-ribose-5-phosphate isomerase (RpiA), lid domain"/>
    <property type="match status" value="1"/>
</dbReference>
<dbReference type="FunFam" id="3.30.70.260:FF:000018">
    <property type="entry name" value="Ribose-5-phosphate isomerase A"/>
    <property type="match status" value="1"/>
</dbReference>
<comment type="pathway">
    <text evidence="2">Carbohydrate degradation; pentose phosphate pathway; D-ribose 5-phosphate from D-ribulose 5-phosphate (non-oxidative stage): step 1/1.</text>
</comment>
<evidence type="ECO:0000256" key="2">
    <source>
        <dbReference type="ARBA" id="ARBA00004988"/>
    </source>
</evidence>
<dbReference type="STRING" id="667725.A0A0L0FLI3"/>
<dbReference type="SUPFAM" id="SSF100950">
    <property type="entry name" value="NagB/RpiA/CoA transferase-like"/>
    <property type="match status" value="1"/>
</dbReference>
<accession>A0A0L0FLI3</accession>
<dbReference type="NCBIfam" id="NF001924">
    <property type="entry name" value="PRK00702.1"/>
    <property type="match status" value="1"/>
</dbReference>
<reference evidence="7 8" key="1">
    <citation type="submission" date="2011-02" db="EMBL/GenBank/DDBJ databases">
        <title>The Genome Sequence of Sphaeroforma arctica JP610.</title>
        <authorList>
            <consortium name="The Broad Institute Genome Sequencing Platform"/>
            <person name="Russ C."/>
            <person name="Cuomo C."/>
            <person name="Young S.K."/>
            <person name="Zeng Q."/>
            <person name="Gargeya S."/>
            <person name="Alvarado L."/>
            <person name="Berlin A."/>
            <person name="Chapman S.B."/>
            <person name="Chen Z."/>
            <person name="Freedman E."/>
            <person name="Gellesch M."/>
            <person name="Goldberg J."/>
            <person name="Griggs A."/>
            <person name="Gujja S."/>
            <person name="Heilman E."/>
            <person name="Heiman D."/>
            <person name="Howarth C."/>
            <person name="Mehta T."/>
            <person name="Neiman D."/>
            <person name="Pearson M."/>
            <person name="Roberts A."/>
            <person name="Saif S."/>
            <person name="Shea T."/>
            <person name="Shenoy N."/>
            <person name="Sisk P."/>
            <person name="Stolte C."/>
            <person name="Sykes S."/>
            <person name="White J."/>
            <person name="Yandava C."/>
            <person name="Burger G."/>
            <person name="Gray M.W."/>
            <person name="Holland P.W.H."/>
            <person name="King N."/>
            <person name="Lang F.B.F."/>
            <person name="Roger A.J."/>
            <person name="Ruiz-Trillo I."/>
            <person name="Haas B."/>
            <person name="Nusbaum C."/>
            <person name="Birren B."/>
        </authorList>
    </citation>
    <scope>NUCLEOTIDE SEQUENCE [LARGE SCALE GENOMIC DNA]</scope>
    <source>
        <strain evidence="7 8">JP610</strain>
    </source>
</reference>
<gene>
    <name evidence="7" type="ORF">SARC_09909</name>
</gene>
<dbReference type="PANTHER" id="PTHR11934:SF0">
    <property type="entry name" value="RIBOSE-5-PHOSPHATE ISOMERASE"/>
    <property type="match status" value="1"/>
</dbReference>
<dbReference type="AlphaFoldDB" id="A0A0L0FLI3"/>
<name>A0A0L0FLI3_9EUKA</name>
<keyword evidence="5 7" id="KW-0413">Isomerase</keyword>
<evidence type="ECO:0000256" key="5">
    <source>
        <dbReference type="ARBA" id="ARBA00023235"/>
    </source>
</evidence>
<dbReference type="FunFam" id="3.40.50.1360:FF:000001">
    <property type="entry name" value="Ribose-5-phosphate isomerase A"/>
    <property type="match status" value="1"/>
</dbReference>
<dbReference type="eggNOG" id="KOG3075">
    <property type="taxonomic scope" value="Eukaryota"/>
</dbReference>
<dbReference type="EC" id="5.3.1.6" evidence="4"/>
<evidence type="ECO:0000256" key="6">
    <source>
        <dbReference type="ARBA" id="ARBA00029734"/>
    </source>
</evidence>
<evidence type="ECO:0000256" key="4">
    <source>
        <dbReference type="ARBA" id="ARBA00011959"/>
    </source>
</evidence>